<dbReference type="GO" id="GO:0006353">
    <property type="term" value="P:DNA-templated transcription termination"/>
    <property type="evidence" value="ECO:0007669"/>
    <property type="project" value="UniProtKB-KW"/>
</dbReference>
<evidence type="ECO:0000256" key="3">
    <source>
        <dbReference type="ARBA" id="ARBA00022946"/>
    </source>
</evidence>
<proteinExistence type="inferred from homology"/>
<keyword evidence="3" id="KW-0809">Transit peptide</keyword>
<keyword evidence="2" id="KW-0804">Transcription</keyword>
<dbReference type="Pfam" id="PF02536">
    <property type="entry name" value="mTERF"/>
    <property type="match status" value="1"/>
</dbReference>
<name>A0A1J6IE84_NICAT</name>
<dbReference type="GO" id="GO:0003676">
    <property type="term" value="F:nucleic acid binding"/>
    <property type="evidence" value="ECO:0007669"/>
    <property type="project" value="InterPro"/>
</dbReference>
<evidence type="ECO:0000313" key="4">
    <source>
        <dbReference type="EMBL" id="OIS98823.1"/>
    </source>
</evidence>
<sequence length="374" mass="42998">MCLRLITGKAAQALSRIRCNGSSQYLYSTKSTRIASNFLVKYLIDSLGFSKKEATFTSSKITSQKTLKNPDLVLNFLKQTGFDNTDIKILVSRAPTLLYRDVSKTLKPKLQCLMDLGLSGSDLVNVIAKDSNIFMRSLDTHLRPTIDCLRRILGSDEDVVKAMKRAPWLLSFGTHHIMETNVLLLRNFGFSNVIIKKFVLRSPACISLKPKWFKDLLHIVEKDFRVLPDSPSFLRGFQVLASQSKSSLEKKIGIFKSFGWSNDDILEMFRKLPYCIAKSEVRIQKSLNLYMKELGFEPAYLASHPAILAYSLEKRVAPRMQVLKILDEKKLERRKWTLYRVLMITESKFIEYFVLPYKDQIPYLYESHKKTVAP</sequence>
<dbReference type="EMBL" id="MJEQ01037191">
    <property type="protein sequence ID" value="OIS98823.1"/>
    <property type="molecule type" value="Genomic_DNA"/>
</dbReference>
<comment type="caution">
    <text evidence="4">The sequence shown here is derived from an EMBL/GenBank/DDBJ whole genome shotgun (WGS) entry which is preliminary data.</text>
</comment>
<organism evidence="4 5">
    <name type="scientific">Nicotiana attenuata</name>
    <name type="common">Coyote tobacco</name>
    <dbReference type="NCBI Taxonomy" id="49451"/>
    <lineage>
        <taxon>Eukaryota</taxon>
        <taxon>Viridiplantae</taxon>
        <taxon>Streptophyta</taxon>
        <taxon>Embryophyta</taxon>
        <taxon>Tracheophyta</taxon>
        <taxon>Spermatophyta</taxon>
        <taxon>Magnoliopsida</taxon>
        <taxon>eudicotyledons</taxon>
        <taxon>Gunneridae</taxon>
        <taxon>Pentapetalae</taxon>
        <taxon>asterids</taxon>
        <taxon>lamiids</taxon>
        <taxon>Solanales</taxon>
        <taxon>Solanaceae</taxon>
        <taxon>Nicotianoideae</taxon>
        <taxon>Nicotianeae</taxon>
        <taxon>Nicotiana</taxon>
    </lineage>
</organism>
<dbReference type="OMA" id="ISLKPKW"/>
<reference evidence="4" key="1">
    <citation type="submission" date="2016-11" db="EMBL/GenBank/DDBJ databases">
        <title>The genome of Nicotiana attenuata.</title>
        <authorList>
            <person name="Xu S."/>
            <person name="Brockmoeller T."/>
            <person name="Gaquerel E."/>
            <person name="Navarro A."/>
            <person name="Kuhl H."/>
            <person name="Gase K."/>
            <person name="Ling Z."/>
            <person name="Zhou W."/>
            <person name="Kreitzer C."/>
            <person name="Stanke M."/>
            <person name="Tang H."/>
            <person name="Lyons E."/>
            <person name="Pandey P."/>
            <person name="Pandey S.P."/>
            <person name="Timmermann B."/>
            <person name="Baldwin I.T."/>
        </authorList>
    </citation>
    <scope>NUCLEOTIDE SEQUENCE [LARGE SCALE GENOMIC DNA]</scope>
    <source>
        <strain evidence="4">UT</strain>
    </source>
</reference>
<dbReference type="KEGG" id="nau:109232312"/>
<dbReference type="PANTHER" id="PTHR13068">
    <property type="entry name" value="CGI-12 PROTEIN-RELATED"/>
    <property type="match status" value="1"/>
</dbReference>
<accession>A0A1J6IE84</accession>
<dbReference type="InterPro" id="IPR038538">
    <property type="entry name" value="MTERF_sf"/>
</dbReference>
<dbReference type="OrthoDB" id="637682at2759"/>
<dbReference type="SMR" id="A0A1J6IE84"/>
<dbReference type="Proteomes" id="UP000187609">
    <property type="component" value="Unassembled WGS sequence"/>
</dbReference>
<dbReference type="FunFam" id="1.25.70.10:FF:000001">
    <property type="entry name" value="Mitochondrial transcription termination factor-like"/>
    <property type="match status" value="1"/>
</dbReference>
<dbReference type="PANTHER" id="PTHR13068:SF138">
    <property type="entry name" value="MITOCHONDRIAL TRANSCRIPTION TERMINATION FACTOR FAMILY PROTEIN"/>
    <property type="match status" value="1"/>
</dbReference>
<dbReference type="Gramene" id="OIS98823">
    <property type="protein sequence ID" value="OIS98823"/>
    <property type="gene ID" value="A4A49_33929"/>
</dbReference>
<evidence type="ECO:0000256" key="2">
    <source>
        <dbReference type="ARBA" id="ARBA00022472"/>
    </source>
</evidence>
<evidence type="ECO:0000256" key="1">
    <source>
        <dbReference type="ARBA" id="ARBA00007692"/>
    </source>
</evidence>
<dbReference type="Gene3D" id="1.25.70.10">
    <property type="entry name" value="Transcription termination factor 3, mitochondrial"/>
    <property type="match status" value="1"/>
</dbReference>
<dbReference type="STRING" id="49451.A0A1J6IE84"/>
<comment type="similarity">
    <text evidence="1">Belongs to the mTERF family.</text>
</comment>
<dbReference type="SMART" id="SM00733">
    <property type="entry name" value="Mterf"/>
    <property type="match status" value="7"/>
</dbReference>
<keyword evidence="2" id="KW-0805">Transcription regulation</keyword>
<evidence type="ECO:0000313" key="5">
    <source>
        <dbReference type="Proteomes" id="UP000187609"/>
    </source>
</evidence>
<protein>
    <submittedName>
        <fullName evidence="4">Transcription termination factor mterf8, chloroplastic</fullName>
    </submittedName>
</protein>
<gene>
    <name evidence="4" type="primary">MTERF8_3</name>
    <name evidence="4" type="ORF">A4A49_33929</name>
</gene>
<dbReference type="AlphaFoldDB" id="A0A1J6IE84"/>
<keyword evidence="2" id="KW-0806">Transcription termination</keyword>
<dbReference type="InterPro" id="IPR003690">
    <property type="entry name" value="MTERF"/>
</dbReference>
<keyword evidence="5" id="KW-1185">Reference proteome</keyword>
<dbReference type="GeneID" id="109232312"/>